<dbReference type="PROSITE" id="PS50928">
    <property type="entry name" value="ABC_TM1"/>
    <property type="match status" value="1"/>
</dbReference>
<dbReference type="OrthoDB" id="9807402at2"/>
<dbReference type="Proteomes" id="UP000000692">
    <property type="component" value="Chromosome"/>
</dbReference>
<keyword evidence="6 7" id="KW-0472">Membrane</keyword>
<evidence type="ECO:0000313" key="9">
    <source>
        <dbReference type="EMBL" id="AEM41241.1"/>
    </source>
</evidence>
<feature type="transmembrane region" description="Helical" evidence="7">
    <location>
        <begin position="287"/>
        <end position="313"/>
    </location>
</feature>
<dbReference type="InterPro" id="IPR045621">
    <property type="entry name" value="BPD_transp_1_N"/>
</dbReference>
<reference evidence="9 10" key="1">
    <citation type="journal article" date="2011" name="J. Bacteriol.">
        <title>Complete genome sequence of the industrial strain Ketogulonicigenium vulgare WSH-001.</title>
        <authorList>
            <person name="Liu L."/>
            <person name="Li Y."/>
            <person name="Zhang J."/>
            <person name="Zhou Z."/>
            <person name="Liu J."/>
            <person name="Li X."/>
            <person name="Zhou J."/>
            <person name="Du G."/>
            <person name="Wang L."/>
            <person name="Chen J."/>
        </authorList>
    </citation>
    <scope>NUCLEOTIDE SEQUENCE [LARGE SCALE GENOMIC DNA]</scope>
    <source>
        <strain evidence="9 10">WSH-001</strain>
    </source>
</reference>
<keyword evidence="5 7" id="KW-1133">Transmembrane helix</keyword>
<dbReference type="AlphaFoldDB" id="F9Y8S2"/>
<proteinExistence type="inferred from homology"/>
<evidence type="ECO:0000259" key="8">
    <source>
        <dbReference type="PROSITE" id="PS50928"/>
    </source>
</evidence>
<dbReference type="PANTHER" id="PTHR43163:SF6">
    <property type="entry name" value="DIPEPTIDE TRANSPORT SYSTEM PERMEASE PROTEIN DPPB-RELATED"/>
    <property type="match status" value="1"/>
</dbReference>
<dbReference type="EMBL" id="CP002018">
    <property type="protein sequence ID" value="AEM41241.1"/>
    <property type="molecule type" value="Genomic_DNA"/>
</dbReference>
<keyword evidence="10" id="KW-1185">Reference proteome</keyword>
<keyword evidence="3" id="KW-1003">Cell membrane</keyword>
<dbReference type="InterPro" id="IPR000515">
    <property type="entry name" value="MetI-like"/>
</dbReference>
<dbReference type="Pfam" id="PF19300">
    <property type="entry name" value="BPD_transp_1_N"/>
    <property type="match status" value="1"/>
</dbReference>
<dbReference type="PANTHER" id="PTHR43163">
    <property type="entry name" value="DIPEPTIDE TRANSPORT SYSTEM PERMEASE PROTEIN DPPB-RELATED"/>
    <property type="match status" value="1"/>
</dbReference>
<dbReference type="Gene3D" id="1.10.3720.10">
    <property type="entry name" value="MetI-like"/>
    <property type="match status" value="1"/>
</dbReference>
<feature type="transmembrane region" description="Helical" evidence="7">
    <location>
        <begin position="183"/>
        <end position="201"/>
    </location>
</feature>
<protein>
    <submittedName>
        <fullName evidence="9">ABC-type dipeptide/oligopeptide/nickel transport system, permease component</fullName>
    </submittedName>
</protein>
<dbReference type="GO" id="GO:0055085">
    <property type="term" value="P:transmembrane transport"/>
    <property type="evidence" value="ECO:0007669"/>
    <property type="project" value="InterPro"/>
</dbReference>
<feature type="domain" description="ABC transmembrane type-1" evidence="8">
    <location>
        <begin position="95"/>
        <end position="306"/>
    </location>
</feature>
<feature type="transmembrane region" description="Helical" evidence="7">
    <location>
        <begin position="99"/>
        <end position="122"/>
    </location>
</feature>
<feature type="transmembrane region" description="Helical" evidence="7">
    <location>
        <begin position="134"/>
        <end position="156"/>
    </location>
</feature>
<keyword evidence="4 7" id="KW-0812">Transmembrane</keyword>
<feature type="transmembrane region" description="Helical" evidence="7">
    <location>
        <begin position="9"/>
        <end position="29"/>
    </location>
</feature>
<dbReference type="HOGENOM" id="CLU_036879_1_2_5"/>
<dbReference type="InterPro" id="IPR035906">
    <property type="entry name" value="MetI-like_sf"/>
</dbReference>
<evidence type="ECO:0000256" key="6">
    <source>
        <dbReference type="ARBA" id="ARBA00023136"/>
    </source>
</evidence>
<gene>
    <name evidence="9" type="ordered locus">KVU_1402</name>
</gene>
<evidence type="ECO:0000256" key="4">
    <source>
        <dbReference type="ARBA" id="ARBA00022692"/>
    </source>
</evidence>
<evidence type="ECO:0000256" key="7">
    <source>
        <dbReference type="RuleBase" id="RU363032"/>
    </source>
</evidence>
<keyword evidence="2 7" id="KW-0813">Transport</keyword>
<evidence type="ECO:0000256" key="3">
    <source>
        <dbReference type="ARBA" id="ARBA00022475"/>
    </source>
</evidence>
<comment type="similarity">
    <text evidence="7">Belongs to the binding-protein-dependent transport system permease family.</text>
</comment>
<evidence type="ECO:0000313" key="10">
    <source>
        <dbReference type="Proteomes" id="UP000000692"/>
    </source>
</evidence>
<sequence>MFHYILRRLLIAVPVIFGISVIVFALVHLQPGDPYVAMIDPMTSPEEKQRLLARLGYYDPIWVKYLRWIGRAAVGDFGYSIQYGAPVTQVIASRIGNTALLAGTALGLTLLVSVPVGVWAGLRRDGRADVALSVVSFVIVSIPAFFLAMLLIKIFAADLRWLPTGGVVTVGAGYRGLDHLRDVAVHLILPASVLAIGNAAIMSRYLRGAVADIADQDFVRTLFAKGLTRRQVIFPHLLRNGAKPLITMISLEIPSLFSAALLTETIFNWPGIGRLNFEAVQNRDYALLMGIILMLALVTVVVNLLADLLYALVDPRVRLGS</sequence>
<dbReference type="SUPFAM" id="SSF161098">
    <property type="entry name" value="MetI-like"/>
    <property type="match status" value="1"/>
</dbReference>
<name>F9Y8S2_KETVW</name>
<comment type="subcellular location">
    <subcellularLocation>
        <location evidence="1 7">Cell membrane</location>
        <topology evidence="1 7">Multi-pass membrane protein</topology>
    </subcellularLocation>
</comment>
<organism evidence="9 10">
    <name type="scientific">Ketogulonicigenium vulgare (strain WSH-001)</name>
    <dbReference type="NCBI Taxonomy" id="759362"/>
    <lineage>
        <taxon>Bacteria</taxon>
        <taxon>Pseudomonadati</taxon>
        <taxon>Pseudomonadota</taxon>
        <taxon>Alphaproteobacteria</taxon>
        <taxon>Rhodobacterales</taxon>
        <taxon>Roseobacteraceae</taxon>
        <taxon>Ketogulonicigenium</taxon>
    </lineage>
</organism>
<evidence type="ECO:0000256" key="5">
    <source>
        <dbReference type="ARBA" id="ARBA00022989"/>
    </source>
</evidence>
<accession>F9Y8S2</accession>
<dbReference type="eggNOG" id="COG0601">
    <property type="taxonomic scope" value="Bacteria"/>
</dbReference>
<dbReference type="Pfam" id="PF00528">
    <property type="entry name" value="BPD_transp_1"/>
    <property type="match status" value="1"/>
</dbReference>
<dbReference type="RefSeq" id="WP_014537834.1">
    <property type="nucleotide sequence ID" value="NC_017384.1"/>
</dbReference>
<evidence type="ECO:0000256" key="2">
    <source>
        <dbReference type="ARBA" id="ARBA00022448"/>
    </source>
</evidence>
<dbReference type="CDD" id="cd06261">
    <property type="entry name" value="TM_PBP2"/>
    <property type="match status" value="1"/>
</dbReference>
<evidence type="ECO:0000256" key="1">
    <source>
        <dbReference type="ARBA" id="ARBA00004651"/>
    </source>
</evidence>
<dbReference type="KEGG" id="kvl:KVU_1402"/>
<dbReference type="GO" id="GO:0005886">
    <property type="term" value="C:plasma membrane"/>
    <property type="evidence" value="ECO:0007669"/>
    <property type="project" value="UniProtKB-SubCell"/>
</dbReference>